<evidence type="ECO:0000256" key="1">
    <source>
        <dbReference type="ARBA" id="ARBA00022723"/>
    </source>
</evidence>
<gene>
    <name evidence="6" type="ORF">A3F84_11860</name>
</gene>
<dbReference type="InterPro" id="IPR010095">
    <property type="entry name" value="Cas12f1-like_TNB"/>
</dbReference>
<evidence type="ECO:0000259" key="5">
    <source>
        <dbReference type="Pfam" id="PF12323"/>
    </source>
</evidence>
<reference evidence="6 7" key="1">
    <citation type="journal article" date="2016" name="Nat. Commun.">
        <title>Thousands of microbial genomes shed light on interconnected biogeochemical processes in an aquifer system.</title>
        <authorList>
            <person name="Anantharaman K."/>
            <person name="Brown C.T."/>
            <person name="Hug L.A."/>
            <person name="Sharon I."/>
            <person name="Castelle C.J."/>
            <person name="Probst A.J."/>
            <person name="Thomas B.C."/>
            <person name="Singh A."/>
            <person name="Wilkins M.J."/>
            <person name="Karaoz U."/>
            <person name="Brodie E.L."/>
            <person name="Williams K.H."/>
            <person name="Hubbard S.S."/>
            <person name="Banfield J.F."/>
        </authorList>
    </citation>
    <scope>NUCLEOTIDE SEQUENCE [LARGE SCALE GENOMIC DNA]</scope>
    <source>
        <strain evidence="7">RIFCSPLOWO2_12_FULL_64_10</strain>
    </source>
</reference>
<dbReference type="PANTHER" id="PTHR30405:SF25">
    <property type="entry name" value="RNA-GUIDED DNA ENDONUCLEASE INSQ-RELATED"/>
    <property type="match status" value="1"/>
</dbReference>
<dbReference type="AlphaFoldDB" id="A0A1F6C7J6"/>
<evidence type="ECO:0000256" key="3">
    <source>
        <dbReference type="ARBA" id="ARBA00023125"/>
    </source>
</evidence>
<feature type="domain" description="Cas12f1-like TNB" evidence="4">
    <location>
        <begin position="138"/>
        <end position="202"/>
    </location>
</feature>
<name>A0A1F6C7J6_HANXR</name>
<dbReference type="InterPro" id="IPR051399">
    <property type="entry name" value="RNA-guided_DNA_endo/Transpos"/>
</dbReference>
<evidence type="ECO:0000313" key="7">
    <source>
        <dbReference type="Proteomes" id="UP000178606"/>
    </source>
</evidence>
<keyword evidence="1" id="KW-0479">Metal-binding</keyword>
<keyword evidence="2" id="KW-0862">Zinc</keyword>
<dbReference type="Pfam" id="PF07282">
    <property type="entry name" value="Cas12f1-like_TNB"/>
    <property type="match status" value="1"/>
</dbReference>
<dbReference type="EMBL" id="MFKF01000386">
    <property type="protein sequence ID" value="OGG45115.1"/>
    <property type="molecule type" value="Genomic_DNA"/>
</dbReference>
<dbReference type="GO" id="GO:0046872">
    <property type="term" value="F:metal ion binding"/>
    <property type="evidence" value="ECO:0007669"/>
    <property type="project" value="UniProtKB-KW"/>
</dbReference>
<feature type="domain" description="Transposase putative helix-turn-helix" evidence="5">
    <location>
        <begin position="1"/>
        <end position="46"/>
    </location>
</feature>
<evidence type="ECO:0000259" key="4">
    <source>
        <dbReference type="Pfam" id="PF07282"/>
    </source>
</evidence>
<organism evidence="6 7">
    <name type="scientific">Handelsmanbacteria sp. (strain RIFCSPLOWO2_12_FULL_64_10)</name>
    <dbReference type="NCBI Taxonomy" id="1817868"/>
    <lineage>
        <taxon>Bacteria</taxon>
        <taxon>Candidatus Handelsmaniibacteriota</taxon>
    </lineage>
</organism>
<comment type="caution">
    <text evidence="6">The sequence shown here is derived from an EMBL/GenBank/DDBJ whole genome shotgun (WGS) entry which is preliminary data.</text>
</comment>
<evidence type="ECO:0000256" key="2">
    <source>
        <dbReference type="ARBA" id="ARBA00022833"/>
    </source>
</evidence>
<proteinExistence type="predicted"/>
<accession>A0A1F6C7J6</accession>
<protein>
    <recommendedName>
        <fullName evidence="8">Transposase</fullName>
    </recommendedName>
</protein>
<dbReference type="InterPro" id="IPR021027">
    <property type="entry name" value="Transposase_put_HTH"/>
</dbReference>
<evidence type="ECO:0008006" key="8">
    <source>
        <dbReference type="Google" id="ProtNLM"/>
    </source>
</evidence>
<dbReference type="Pfam" id="PF12323">
    <property type="entry name" value="HTH_OrfB_IS605"/>
    <property type="match status" value="1"/>
</dbReference>
<dbReference type="GO" id="GO:0003677">
    <property type="term" value="F:DNA binding"/>
    <property type="evidence" value="ECO:0007669"/>
    <property type="project" value="UniProtKB-KW"/>
</dbReference>
<dbReference type="PANTHER" id="PTHR30405">
    <property type="entry name" value="TRANSPOSASE"/>
    <property type="match status" value="1"/>
</dbReference>
<evidence type="ECO:0000313" key="6">
    <source>
        <dbReference type="EMBL" id="OGG45115.1"/>
    </source>
</evidence>
<sequence>MKRTYKYRLYPNRVQDKALDFLLWQGRNLYNAALEQRVKTYQETGKGISYSEQWAHFRDERNANPETLGKLNATSVQQMLRRLDKSFSAFFRRLKAGEKPGFPRFKGRNRFHSLEYRHGSFLTQNRHLSLSAHDAGLGEFRQLLEYKAENAGSQVVTVSPRNTSQVCSGCGEIVPKKLKVRTHVCPACGLVEDRDVNAARNILVLAVLRLGRSRQALTRMQQGLRCLRSRRL</sequence>
<keyword evidence="3" id="KW-0238">DNA-binding</keyword>
<dbReference type="Proteomes" id="UP000178606">
    <property type="component" value="Unassembled WGS sequence"/>
</dbReference>